<feature type="region of interest" description="Disordered" evidence="1">
    <location>
        <begin position="21"/>
        <end position="45"/>
    </location>
</feature>
<organism evidence="2 3">
    <name type="scientific">Solanum tuberosum</name>
    <name type="common">Potato</name>
    <dbReference type="NCBI Taxonomy" id="4113"/>
    <lineage>
        <taxon>Eukaryota</taxon>
        <taxon>Viridiplantae</taxon>
        <taxon>Streptophyta</taxon>
        <taxon>Embryophyta</taxon>
        <taxon>Tracheophyta</taxon>
        <taxon>Spermatophyta</taxon>
        <taxon>Magnoliopsida</taxon>
        <taxon>eudicotyledons</taxon>
        <taxon>Gunneridae</taxon>
        <taxon>Pentapetalae</taxon>
        <taxon>asterids</taxon>
        <taxon>lamiids</taxon>
        <taxon>Solanales</taxon>
        <taxon>Solanaceae</taxon>
        <taxon>Solanoideae</taxon>
        <taxon>Solaneae</taxon>
        <taxon>Solanum</taxon>
    </lineage>
</organism>
<dbReference type="InParanoid" id="M1E024"/>
<sequence>MNTKVVTELLEEEIRGDLMITGEEEPNSTDRGEDREITKSGETGLAIQSSNTEIVNWEVEEPVPIMVQQQQRAQDVDKANSTWVQQNLIKLGKIFGMDFQGHEEEATELLLQIDSCRQVRRMEQDTEVKKLKIEGCEKYKERIL</sequence>
<dbReference type="Proteomes" id="UP000011115">
    <property type="component" value="Unassembled WGS sequence"/>
</dbReference>
<dbReference type="EnsemblPlants" id="PGSC0003DMT400097171">
    <property type="protein sequence ID" value="PGSC0003DMT400097171"/>
    <property type="gene ID" value="PGSC0003DMG400046742"/>
</dbReference>
<evidence type="ECO:0000313" key="3">
    <source>
        <dbReference type="Proteomes" id="UP000011115"/>
    </source>
</evidence>
<accession>M1E024</accession>
<feature type="compositionally biased region" description="Basic and acidic residues" evidence="1">
    <location>
        <begin position="28"/>
        <end position="39"/>
    </location>
</feature>
<keyword evidence="3" id="KW-1185">Reference proteome</keyword>
<reference evidence="3" key="1">
    <citation type="journal article" date="2011" name="Nature">
        <title>Genome sequence and analysis of the tuber crop potato.</title>
        <authorList>
            <consortium name="The Potato Genome Sequencing Consortium"/>
        </authorList>
    </citation>
    <scope>NUCLEOTIDE SEQUENCE [LARGE SCALE GENOMIC DNA]</scope>
    <source>
        <strain evidence="3">cv. DM1-3 516 R44</strain>
    </source>
</reference>
<reference evidence="2" key="2">
    <citation type="submission" date="2015-06" db="UniProtKB">
        <authorList>
            <consortium name="EnsemblPlants"/>
        </authorList>
    </citation>
    <scope>IDENTIFICATION</scope>
    <source>
        <strain evidence="2">DM1-3 516 R44</strain>
    </source>
</reference>
<protein>
    <submittedName>
        <fullName evidence="2">Uncharacterized protein</fullName>
    </submittedName>
</protein>
<dbReference type="Gramene" id="PGSC0003DMT400097171">
    <property type="protein sequence ID" value="PGSC0003DMT400097171"/>
    <property type="gene ID" value="PGSC0003DMG400046742"/>
</dbReference>
<name>M1E024_SOLTU</name>
<dbReference type="AlphaFoldDB" id="M1E024"/>
<dbReference type="PaxDb" id="4113-PGSC0003DMT400097171"/>
<evidence type="ECO:0000313" key="2">
    <source>
        <dbReference type="EnsemblPlants" id="PGSC0003DMT400097171"/>
    </source>
</evidence>
<proteinExistence type="predicted"/>
<evidence type="ECO:0000256" key="1">
    <source>
        <dbReference type="SAM" id="MobiDB-lite"/>
    </source>
</evidence>
<dbReference type="HOGENOM" id="CLU_1899905_0_0_1"/>